<dbReference type="SUPFAM" id="SSF52540">
    <property type="entry name" value="P-loop containing nucleoside triphosphate hydrolases"/>
    <property type="match status" value="1"/>
</dbReference>
<keyword evidence="6" id="KW-0067">ATP-binding</keyword>
<keyword evidence="7" id="KW-1133">Transmembrane helix</keyword>
<evidence type="ECO:0000313" key="11">
    <source>
        <dbReference type="Proteomes" id="UP001153555"/>
    </source>
</evidence>
<comment type="subcellular location">
    <subcellularLocation>
        <location evidence="1">Membrane</location>
        <topology evidence="1">Multi-pass membrane protein</topology>
    </subcellularLocation>
</comment>
<dbReference type="GO" id="GO:0005524">
    <property type="term" value="F:ATP binding"/>
    <property type="evidence" value="ECO:0007669"/>
    <property type="project" value="UniProtKB-KW"/>
</dbReference>
<keyword evidence="3" id="KW-0813">Transport</keyword>
<dbReference type="InterPro" id="IPR043926">
    <property type="entry name" value="ABCG_dom"/>
</dbReference>
<evidence type="ECO:0000259" key="9">
    <source>
        <dbReference type="PROSITE" id="PS50893"/>
    </source>
</evidence>
<dbReference type="Pfam" id="PF19055">
    <property type="entry name" value="ABC2_membrane_7"/>
    <property type="match status" value="1"/>
</dbReference>
<dbReference type="EMBL" id="CACSLK010003174">
    <property type="protein sequence ID" value="CAA0808491.1"/>
    <property type="molecule type" value="Genomic_DNA"/>
</dbReference>
<dbReference type="FunFam" id="3.40.50.300:FF:000337">
    <property type="entry name" value="ABC transporter G family member 22"/>
    <property type="match status" value="1"/>
</dbReference>
<gene>
    <name evidence="10" type="ORF">SHERM_10728</name>
</gene>
<evidence type="ECO:0000256" key="8">
    <source>
        <dbReference type="ARBA" id="ARBA00023136"/>
    </source>
</evidence>
<dbReference type="InterPro" id="IPR003439">
    <property type="entry name" value="ABC_transporter-like_ATP-bd"/>
</dbReference>
<comment type="similarity">
    <text evidence="2">Belongs to the ABC transporter superfamily. ABCG family. Eye pigment precursor importer (TC 3.A.1.204) subfamily.</text>
</comment>
<evidence type="ECO:0000256" key="2">
    <source>
        <dbReference type="ARBA" id="ARBA00005814"/>
    </source>
</evidence>
<evidence type="ECO:0000256" key="7">
    <source>
        <dbReference type="ARBA" id="ARBA00022989"/>
    </source>
</evidence>
<reference evidence="10" key="1">
    <citation type="submission" date="2019-12" db="EMBL/GenBank/DDBJ databases">
        <authorList>
            <person name="Scholes J."/>
        </authorList>
    </citation>
    <scope>NUCLEOTIDE SEQUENCE</scope>
</reference>
<dbReference type="PROSITE" id="PS50893">
    <property type="entry name" value="ABC_TRANSPORTER_2"/>
    <property type="match status" value="1"/>
</dbReference>
<dbReference type="Pfam" id="PF00005">
    <property type="entry name" value="ABC_tran"/>
    <property type="match status" value="1"/>
</dbReference>
<dbReference type="GO" id="GO:0005886">
    <property type="term" value="C:plasma membrane"/>
    <property type="evidence" value="ECO:0007669"/>
    <property type="project" value="TreeGrafter"/>
</dbReference>
<dbReference type="Gene3D" id="3.40.50.300">
    <property type="entry name" value="P-loop containing nucleotide triphosphate hydrolases"/>
    <property type="match status" value="1"/>
</dbReference>
<dbReference type="AlphaFoldDB" id="A0A9N7MJJ0"/>
<dbReference type="GO" id="GO:0140359">
    <property type="term" value="F:ABC-type transporter activity"/>
    <property type="evidence" value="ECO:0007669"/>
    <property type="project" value="InterPro"/>
</dbReference>
<dbReference type="InterPro" id="IPR017871">
    <property type="entry name" value="ABC_transporter-like_CS"/>
</dbReference>
<keyword evidence="5" id="KW-0547">Nucleotide-binding</keyword>
<dbReference type="GO" id="GO:0016887">
    <property type="term" value="F:ATP hydrolysis activity"/>
    <property type="evidence" value="ECO:0007669"/>
    <property type="project" value="InterPro"/>
</dbReference>
<comment type="caution">
    <text evidence="10">The sequence shown here is derived from an EMBL/GenBank/DDBJ whole genome shotgun (WGS) entry which is preliminary data.</text>
</comment>
<proteinExistence type="inferred from homology"/>
<dbReference type="InterPro" id="IPR027417">
    <property type="entry name" value="P-loop_NTPase"/>
</dbReference>
<feature type="domain" description="ABC transporter" evidence="9">
    <location>
        <begin position="3"/>
        <end position="255"/>
    </location>
</feature>
<dbReference type="Proteomes" id="UP001153555">
    <property type="component" value="Unassembled WGS sequence"/>
</dbReference>
<dbReference type="InterPro" id="IPR050352">
    <property type="entry name" value="ABCG_transporters"/>
</dbReference>
<evidence type="ECO:0000313" key="10">
    <source>
        <dbReference type="EMBL" id="CAA0808491.1"/>
    </source>
</evidence>
<evidence type="ECO:0000256" key="5">
    <source>
        <dbReference type="ARBA" id="ARBA00022741"/>
    </source>
</evidence>
<dbReference type="PROSITE" id="PS00211">
    <property type="entry name" value="ABC_TRANSPORTER_1"/>
    <property type="match status" value="1"/>
</dbReference>
<evidence type="ECO:0000256" key="1">
    <source>
        <dbReference type="ARBA" id="ARBA00004141"/>
    </source>
</evidence>
<keyword evidence="8" id="KW-0472">Membrane</keyword>
<accession>A0A9N7MJJ0</accession>
<evidence type="ECO:0000256" key="4">
    <source>
        <dbReference type="ARBA" id="ARBA00022692"/>
    </source>
</evidence>
<name>A0A9N7MJJ0_STRHE</name>
<dbReference type="PANTHER" id="PTHR48041">
    <property type="entry name" value="ABC TRANSPORTER G FAMILY MEMBER 28"/>
    <property type="match status" value="1"/>
</dbReference>
<dbReference type="OrthoDB" id="66620at2759"/>
<dbReference type="PANTHER" id="PTHR48041:SF22">
    <property type="entry name" value="ABC TRANSPORTER G FAMILY MEMBER 9"/>
    <property type="match status" value="1"/>
</dbReference>
<dbReference type="SMART" id="SM00382">
    <property type="entry name" value="AAA"/>
    <property type="match status" value="1"/>
</dbReference>
<protein>
    <submittedName>
        <fullName evidence="10">ABC transporter G family member 9</fullName>
    </submittedName>
</protein>
<organism evidence="10 11">
    <name type="scientific">Striga hermonthica</name>
    <name type="common">Purple witchweed</name>
    <name type="synonym">Buchnera hermonthica</name>
    <dbReference type="NCBI Taxonomy" id="68872"/>
    <lineage>
        <taxon>Eukaryota</taxon>
        <taxon>Viridiplantae</taxon>
        <taxon>Streptophyta</taxon>
        <taxon>Embryophyta</taxon>
        <taxon>Tracheophyta</taxon>
        <taxon>Spermatophyta</taxon>
        <taxon>Magnoliopsida</taxon>
        <taxon>eudicotyledons</taxon>
        <taxon>Gunneridae</taxon>
        <taxon>Pentapetalae</taxon>
        <taxon>asterids</taxon>
        <taxon>lamiids</taxon>
        <taxon>Lamiales</taxon>
        <taxon>Orobanchaceae</taxon>
        <taxon>Buchnereae</taxon>
        <taxon>Striga</taxon>
    </lineage>
</organism>
<dbReference type="CDD" id="cd03213">
    <property type="entry name" value="ABCG_EPDR"/>
    <property type="match status" value="1"/>
</dbReference>
<evidence type="ECO:0000256" key="6">
    <source>
        <dbReference type="ARBA" id="ARBA00022840"/>
    </source>
</evidence>
<sequence>MIPMFNDVVYRAKTKNPGRPSNTDDGEKLILKGITGIVCPGEMLAMLGPSGSGKTTLLTALGGRLPAARLGGSITYNGRPFSNSVRRSTGFVTQDDNLYPHLTVKETLVYTALLRLPRALGTARKVQHAEAVMDRLGLQRCRDSVIGGAHKRGVSGGERKRVSIGQEMLVDPSLLFLDEPTSGLDSTTAQTIISTLLDLAEGGGRTVVMTIHQPSSKLFYMFHKVLLLSEGSTLYFGEGGAALDYFSGIGFAPSVTMNPADFLLDLANGVTTNDFQEDPAAVKHSLVSAYKAKLSESVRAEIEAYSSYDHDSTLNDKESNKWANSWWSQFTVLFKRGLKEKKHETFKVIKVSQVMVVAIISGLLWWQSDISNLQDQQASAEARKGCRCSHQAIPSGQGNSGAAAMRCTGSWPPAAPTPNRTTALARQVELSCEVRCRVDYHHVLRWQALPETMMIPWRSRTLAATPPPHPLRTWPTTTLF</sequence>
<evidence type="ECO:0000256" key="3">
    <source>
        <dbReference type="ARBA" id="ARBA00022448"/>
    </source>
</evidence>
<keyword evidence="4" id="KW-0812">Transmembrane</keyword>
<keyword evidence="11" id="KW-1185">Reference proteome</keyword>
<dbReference type="InterPro" id="IPR003593">
    <property type="entry name" value="AAA+_ATPase"/>
</dbReference>